<evidence type="ECO:0000256" key="1">
    <source>
        <dbReference type="SAM" id="Coils"/>
    </source>
</evidence>
<name>X1JZT2_9ZZZZ</name>
<sequence>SGIKILDQIDSNISKTVKSTEINNGQLDPAYRGEGKEYTNLKNELNEIENLFEEIESKYTVGKVTTYKIEEESFNKQLEDLNKVKRHEAYLVSQEIKKLENEISQIPEDELNNISNNISLYKSKKRDYSRLNEEYKKLQEKRKHFNWLQNALSEYRELISKISQKPNKIFLFTGCILAIITIVLIFLNQRLAGILSFLGTLVFIGIYIKKLYDSSKYVGRSEELNKIK</sequence>
<feature type="coiled-coil region" evidence="1">
    <location>
        <begin position="121"/>
        <end position="148"/>
    </location>
</feature>
<evidence type="ECO:0000256" key="2">
    <source>
        <dbReference type="SAM" id="Phobius"/>
    </source>
</evidence>
<dbReference type="EMBL" id="BARU01040978">
    <property type="protein sequence ID" value="GAH83519.1"/>
    <property type="molecule type" value="Genomic_DNA"/>
</dbReference>
<keyword evidence="2" id="KW-1133">Transmembrane helix</keyword>
<feature type="coiled-coil region" evidence="1">
    <location>
        <begin position="31"/>
        <end position="58"/>
    </location>
</feature>
<keyword evidence="2" id="KW-0812">Transmembrane</keyword>
<feature type="transmembrane region" description="Helical" evidence="2">
    <location>
        <begin position="169"/>
        <end position="187"/>
    </location>
</feature>
<feature type="non-terminal residue" evidence="3">
    <location>
        <position position="228"/>
    </location>
</feature>
<reference evidence="3" key="1">
    <citation type="journal article" date="2014" name="Front. Microbiol.">
        <title>High frequency of phylogenetically diverse reductive dehalogenase-homologous genes in deep subseafloor sedimentary metagenomes.</title>
        <authorList>
            <person name="Kawai M."/>
            <person name="Futagami T."/>
            <person name="Toyoda A."/>
            <person name="Takaki Y."/>
            <person name="Nishi S."/>
            <person name="Hori S."/>
            <person name="Arai W."/>
            <person name="Tsubouchi T."/>
            <person name="Morono Y."/>
            <person name="Uchiyama I."/>
            <person name="Ito T."/>
            <person name="Fujiyama A."/>
            <person name="Inagaki F."/>
            <person name="Takami H."/>
        </authorList>
    </citation>
    <scope>NUCLEOTIDE SEQUENCE</scope>
    <source>
        <strain evidence="3">Expedition CK06-06</strain>
    </source>
</reference>
<evidence type="ECO:0000313" key="3">
    <source>
        <dbReference type="EMBL" id="GAH83519.1"/>
    </source>
</evidence>
<keyword evidence="2" id="KW-0472">Membrane</keyword>
<dbReference type="AlphaFoldDB" id="X1JZT2"/>
<accession>X1JZT2</accession>
<keyword evidence="1" id="KW-0175">Coiled coil</keyword>
<gene>
    <name evidence="3" type="ORF">S03H2_63274</name>
</gene>
<protein>
    <submittedName>
        <fullName evidence="3">Uncharacterized protein</fullName>
    </submittedName>
</protein>
<organism evidence="3">
    <name type="scientific">marine sediment metagenome</name>
    <dbReference type="NCBI Taxonomy" id="412755"/>
    <lineage>
        <taxon>unclassified sequences</taxon>
        <taxon>metagenomes</taxon>
        <taxon>ecological metagenomes</taxon>
    </lineage>
</organism>
<feature type="transmembrane region" description="Helical" evidence="2">
    <location>
        <begin position="193"/>
        <end position="212"/>
    </location>
</feature>
<proteinExistence type="predicted"/>
<comment type="caution">
    <text evidence="3">The sequence shown here is derived from an EMBL/GenBank/DDBJ whole genome shotgun (WGS) entry which is preliminary data.</text>
</comment>
<feature type="non-terminal residue" evidence="3">
    <location>
        <position position="1"/>
    </location>
</feature>